<reference evidence="8" key="1">
    <citation type="submission" date="2019-09" db="EMBL/GenBank/DDBJ databases">
        <title>Draft genome information of white flower Hibiscus syriacus.</title>
        <authorList>
            <person name="Kim Y.-M."/>
        </authorList>
    </citation>
    <scope>NUCLEOTIDE SEQUENCE [LARGE SCALE GENOMIC DNA]</scope>
    <source>
        <strain evidence="8">YM2019G1</strain>
    </source>
</reference>
<feature type="region of interest" description="Disordered" evidence="5">
    <location>
        <begin position="449"/>
        <end position="476"/>
    </location>
</feature>
<dbReference type="GO" id="GO:0006457">
    <property type="term" value="P:protein folding"/>
    <property type="evidence" value="ECO:0007669"/>
    <property type="project" value="TreeGrafter"/>
</dbReference>
<dbReference type="FunFam" id="3.40.30.10:FF:000107">
    <property type="entry name" value="Protein disulfide-isomerase 5-2"/>
    <property type="match status" value="1"/>
</dbReference>
<dbReference type="Pfam" id="PF00085">
    <property type="entry name" value="Thioredoxin"/>
    <property type="match status" value="1"/>
</dbReference>
<dbReference type="Pfam" id="PF13848">
    <property type="entry name" value="Thioredoxin_6"/>
    <property type="match status" value="1"/>
</dbReference>
<keyword evidence="6" id="KW-1133">Transmembrane helix</keyword>
<dbReference type="PANTHER" id="PTHR18929">
    <property type="entry name" value="PROTEIN DISULFIDE ISOMERASE"/>
    <property type="match status" value="1"/>
</dbReference>
<dbReference type="GO" id="GO:0003756">
    <property type="term" value="F:protein disulfide isomerase activity"/>
    <property type="evidence" value="ECO:0007669"/>
    <property type="project" value="TreeGrafter"/>
</dbReference>
<dbReference type="EMBL" id="VEPZ02000258">
    <property type="protein sequence ID" value="KAE8728518.1"/>
    <property type="molecule type" value="Genomic_DNA"/>
</dbReference>
<keyword evidence="6" id="KW-0812">Transmembrane</keyword>
<dbReference type="PROSITE" id="PS51352">
    <property type="entry name" value="THIOREDOXIN_2"/>
    <property type="match status" value="1"/>
</dbReference>
<organism evidence="8 9">
    <name type="scientific">Hibiscus syriacus</name>
    <name type="common">Rose of Sharon</name>
    <dbReference type="NCBI Taxonomy" id="106335"/>
    <lineage>
        <taxon>Eukaryota</taxon>
        <taxon>Viridiplantae</taxon>
        <taxon>Streptophyta</taxon>
        <taxon>Embryophyta</taxon>
        <taxon>Tracheophyta</taxon>
        <taxon>Spermatophyta</taxon>
        <taxon>Magnoliopsida</taxon>
        <taxon>eudicotyledons</taxon>
        <taxon>Gunneridae</taxon>
        <taxon>Pentapetalae</taxon>
        <taxon>rosids</taxon>
        <taxon>malvids</taxon>
        <taxon>Malvales</taxon>
        <taxon>Malvaceae</taxon>
        <taxon>Malvoideae</taxon>
        <taxon>Hibiscus</taxon>
    </lineage>
</organism>
<dbReference type="PANTHER" id="PTHR18929:SF215">
    <property type="entry name" value="PROTEIN DISULFIDE-ISOMERASE 5-2-LIKE"/>
    <property type="match status" value="1"/>
</dbReference>
<dbReference type="Proteomes" id="UP000436088">
    <property type="component" value="Unassembled WGS sequence"/>
</dbReference>
<dbReference type="PRINTS" id="PR00421">
    <property type="entry name" value="THIOREDOXIN"/>
</dbReference>
<feature type="domain" description="Thioredoxin" evidence="7">
    <location>
        <begin position="55"/>
        <end position="178"/>
    </location>
</feature>
<dbReference type="GO" id="GO:0005783">
    <property type="term" value="C:endoplasmic reticulum"/>
    <property type="evidence" value="ECO:0007669"/>
    <property type="project" value="TreeGrafter"/>
</dbReference>
<evidence type="ECO:0000313" key="9">
    <source>
        <dbReference type="Proteomes" id="UP000436088"/>
    </source>
</evidence>
<gene>
    <name evidence="8" type="ORF">F3Y22_tig00004258pilonHSYRG00023</name>
</gene>
<dbReference type="Gene3D" id="3.40.30.10">
    <property type="entry name" value="Glutaredoxin"/>
    <property type="match status" value="2"/>
</dbReference>
<feature type="transmembrane region" description="Helical" evidence="6">
    <location>
        <begin position="407"/>
        <end position="440"/>
    </location>
</feature>
<sequence length="476" mass="54011">MILYLRNIVLYFQWFTNGNMEKTRKWRFSRKAKRTAASPIQKMRLQIIILLLSCILATGINSIYDEFKVDGEVLELDEFNFDSAVSSFDYILVDFYAPWCGHCQHLSPQLDEAAPVLAGLKDPIVIAKVNADKFTRLASKHDVDAYPTLKLFIHGVSMDYYGPRQSDGLVQFLKKFVSPDVSILTSDSAISGFIEEAGTFFPIFIGFGLNETALSNLAVKYKKRGWFSVAKNFSDDAMVLYDFEKVPALAAIHPNYKQQSIFYGPFEDKLLEDFIKQNFLPPVVPLNHETLKLLKDEERKIVLTITADENEDQSQNLIKLLKEAASANRDLVFGYFGLKQWEDFADKFDAKEKTNLPKMIVWNGDEDYFSVIGIESLDDEDQGSQISQFLEGYRQGRTEKKTVKVPLFMGLLNSVVGIGVFFIILFVVAMMIMMIVLMIIIRKDDEPQTVGSRDKVDHAGNSDPGSSLYGVETKED</sequence>
<protein>
    <submittedName>
        <fullName evidence="8">Protein disulfide-isomerase 5-2</fullName>
    </submittedName>
</protein>
<evidence type="ECO:0000313" key="8">
    <source>
        <dbReference type="EMBL" id="KAE8728518.1"/>
    </source>
</evidence>
<proteinExistence type="inferred from homology"/>
<comment type="similarity">
    <text evidence="1">Belongs to the protein disulfide isomerase family.</text>
</comment>
<keyword evidence="6" id="KW-0472">Membrane</keyword>
<evidence type="ECO:0000256" key="5">
    <source>
        <dbReference type="SAM" id="MobiDB-lite"/>
    </source>
</evidence>
<dbReference type="CDD" id="cd02961">
    <property type="entry name" value="PDI_a_family"/>
    <property type="match status" value="1"/>
</dbReference>
<dbReference type="SUPFAM" id="SSF52833">
    <property type="entry name" value="Thioredoxin-like"/>
    <property type="match status" value="2"/>
</dbReference>
<evidence type="ECO:0000256" key="3">
    <source>
        <dbReference type="ARBA" id="ARBA00023157"/>
    </source>
</evidence>
<dbReference type="InterPro" id="IPR036249">
    <property type="entry name" value="Thioredoxin-like_sf"/>
</dbReference>
<dbReference type="AlphaFoldDB" id="A0A6A3CMS5"/>
<evidence type="ECO:0000259" key="7">
    <source>
        <dbReference type="PROSITE" id="PS51352"/>
    </source>
</evidence>
<dbReference type="PROSITE" id="PS00194">
    <property type="entry name" value="THIOREDOXIN_1"/>
    <property type="match status" value="1"/>
</dbReference>
<keyword evidence="9" id="KW-1185">Reference proteome</keyword>
<dbReference type="GO" id="GO:0034976">
    <property type="term" value="P:response to endoplasmic reticulum stress"/>
    <property type="evidence" value="ECO:0007669"/>
    <property type="project" value="TreeGrafter"/>
</dbReference>
<evidence type="ECO:0000256" key="6">
    <source>
        <dbReference type="SAM" id="Phobius"/>
    </source>
</evidence>
<evidence type="ECO:0000256" key="4">
    <source>
        <dbReference type="ARBA" id="ARBA00023284"/>
    </source>
</evidence>
<accession>A0A6A3CMS5</accession>
<evidence type="ECO:0000256" key="2">
    <source>
        <dbReference type="ARBA" id="ARBA00022729"/>
    </source>
</evidence>
<dbReference type="InterPro" id="IPR017937">
    <property type="entry name" value="Thioredoxin_CS"/>
</dbReference>
<feature type="compositionally biased region" description="Basic and acidic residues" evidence="5">
    <location>
        <begin position="449"/>
        <end position="460"/>
    </location>
</feature>
<keyword evidence="2" id="KW-0732">Signal</keyword>
<dbReference type="InterPro" id="IPR013766">
    <property type="entry name" value="Thioredoxin_domain"/>
</dbReference>
<evidence type="ECO:0000256" key="1">
    <source>
        <dbReference type="ARBA" id="ARBA00006347"/>
    </source>
</evidence>
<keyword evidence="4" id="KW-0676">Redox-active center</keyword>
<name>A0A6A3CMS5_HIBSY</name>
<comment type="caution">
    <text evidence="8">The sequence shown here is derived from an EMBL/GenBank/DDBJ whole genome shotgun (WGS) entry which is preliminary data.</text>
</comment>
<keyword evidence="3" id="KW-1015">Disulfide bond</keyword>